<evidence type="ECO:0000256" key="1">
    <source>
        <dbReference type="ARBA" id="ARBA00011900"/>
    </source>
</evidence>
<dbReference type="PROSITE" id="PS00092">
    <property type="entry name" value="N6_MTASE"/>
    <property type="match status" value="1"/>
</dbReference>
<keyword evidence="2" id="KW-0489">Methyltransferase</keyword>
<dbReference type="InterPro" id="IPR029063">
    <property type="entry name" value="SAM-dependent_MTases_sf"/>
</dbReference>
<dbReference type="EMBL" id="JAMPKX010000010">
    <property type="protein sequence ID" value="MEP0949194.1"/>
    <property type="molecule type" value="Genomic_DNA"/>
</dbReference>
<organism evidence="8 9">
    <name type="scientific">Leptolyngbya subtilissima DQ-A4</name>
    <dbReference type="NCBI Taxonomy" id="2933933"/>
    <lineage>
        <taxon>Bacteria</taxon>
        <taxon>Bacillati</taxon>
        <taxon>Cyanobacteriota</taxon>
        <taxon>Cyanophyceae</taxon>
        <taxon>Leptolyngbyales</taxon>
        <taxon>Leptolyngbyaceae</taxon>
        <taxon>Leptolyngbya group</taxon>
        <taxon>Leptolyngbya</taxon>
    </lineage>
</organism>
<feature type="compositionally biased region" description="Acidic residues" evidence="6">
    <location>
        <begin position="515"/>
        <end position="543"/>
    </location>
</feature>
<dbReference type="PANTHER" id="PTHR33841">
    <property type="entry name" value="DNA METHYLTRANSFERASE YEEA-RELATED"/>
    <property type="match status" value="1"/>
</dbReference>
<evidence type="ECO:0000256" key="2">
    <source>
        <dbReference type="ARBA" id="ARBA00022603"/>
    </source>
</evidence>
<dbReference type="InterPro" id="IPR002052">
    <property type="entry name" value="DNA_methylase_N6_adenine_CS"/>
</dbReference>
<proteinExistence type="predicted"/>
<dbReference type="InterPro" id="IPR011639">
    <property type="entry name" value="MethylTrfase_TaqI-like_dom"/>
</dbReference>
<evidence type="ECO:0000313" key="9">
    <source>
        <dbReference type="Proteomes" id="UP001482513"/>
    </source>
</evidence>
<gene>
    <name evidence="8" type="ORF">NC992_20105</name>
</gene>
<dbReference type="Pfam" id="PF07669">
    <property type="entry name" value="Eco57I"/>
    <property type="match status" value="2"/>
</dbReference>
<reference evidence="8 9" key="1">
    <citation type="submission" date="2022-04" db="EMBL/GenBank/DDBJ databases">
        <title>Positive selection, recombination, and allopatry shape intraspecific diversity of widespread and dominant cyanobacteria.</title>
        <authorList>
            <person name="Wei J."/>
            <person name="Shu W."/>
            <person name="Hu C."/>
        </authorList>
    </citation>
    <scope>NUCLEOTIDE SEQUENCE [LARGE SCALE GENOMIC DNA]</scope>
    <source>
        <strain evidence="8 9">DQ-A4</strain>
    </source>
</reference>
<keyword evidence="9" id="KW-1185">Reference proteome</keyword>
<comment type="caution">
    <text evidence="8">The sequence shown here is derived from an EMBL/GenBank/DDBJ whole genome shotgun (WGS) entry which is preliminary data.</text>
</comment>
<dbReference type="EC" id="2.1.1.72" evidence="1"/>
<accession>A0ABV0K8U2</accession>
<feature type="domain" description="Type II methyltransferase M.TaqI-like" evidence="7">
    <location>
        <begin position="761"/>
        <end position="1015"/>
    </location>
</feature>
<keyword evidence="3" id="KW-0808">Transferase</keyword>
<dbReference type="PRINTS" id="PR00507">
    <property type="entry name" value="N12N6MTFRASE"/>
</dbReference>
<evidence type="ECO:0000256" key="5">
    <source>
        <dbReference type="ARBA" id="ARBA00047942"/>
    </source>
</evidence>
<keyword evidence="4" id="KW-0949">S-adenosyl-L-methionine</keyword>
<name>A0ABV0K8U2_9CYAN</name>
<sequence length="1749" mass="197580">MAIVAPFAAQTSTANHDDWWISLKHGGLLIAPSKLEEFFVAKQLVPLSRYIEDKLRRDVTRLQDGDQSQLGTLLDTVLEEVLGLSKDFWQKGTSVDRDWAQQAITREQIKPRRVWQDDRGAVLPVFVADGQDRSAQVARLGIGRGKRAVSRVIEWLRKADQKVALLTNGYQWRLIHAGADYDAWCEWDINLWFEEGRPGPQVTALRLLLGEASLRPEKAEVPSPLMAAIQSSRQGQAELSDVLGERVRKAVELLIRESSTALDEMFASVVNRESSVDGTADSTAHALLTPPSSRDIYIAASRIIMRCVVILFAEARDLLPRENPIYHNSYGIQGLREQLDRMAGGRASERLRNSYSAWPRMLALFRLVYEGSAHEAIPVPRYGGGLFTPGLDAATDPVLRALAALENPIHGPSDAVVTQILELLCRSKVKVRQGRRSTWVEAPVDFSDLSSEYIGILYEGLLDFELRRAAVDDPMIFLNLGDQPALPLTRLEGMDDNALSSLVEKLKQAAKPSASEEEDSEDEATEAEEEIEVEAETEEEEDAALDEIEDSQDDLIQNLRERAHQWAIRAVKAGKLVNKPRSRRADALATYEQQVSNTAKRLIAKTILPGEWFLVRWGGTRKGSGTFYTRPQLAVPTVQRTLLPLAYTPPVNEAGEPDEMAPMAQWRPKAPAVILALKVCDPACGSASFLIASLRFLVEALWSSLFEHGWLIEDGEQIRAGIPNDAQPEWFVECVKNLPLTVERAEEYSKPRLKRYVVERCIYGVDINPLAVELGRLALWVETMDRSLAFSFLDHKIKPGNSLVGCWFDQFQDYPIMAWEREAGDATHKGVHFAQKVWTKEIKRLRNDVVKEELRELLAGGVQLSMFENRLIQPPEQTHDELLATVEDIHTGVLNPEQQAVDYERSVRQKQALQELEWAFDCWCAVWFWKGNDMEVSPTPMQFVDPSPEVRAAVEQVAQEYQFFHWELEFPGVFREAGSGFDAVVGNPPWETLQPNSKEFFSNIDPLYRTYGKQEALAYQQQYFEADSSIEEDWMAYCANFKAWANWNRFSAYAFGDDEAAGSRFLLSRRKAEAELLATEWRNQRAKRTGYSDPEHSYRYQGEGKPYTYKMFSELSHALLRDGGRFSLIIPSSIYTDKGSSSLRRLFLNRCQWTHLYAFQNERFVFSAIDHRNKMAIISVNKGGYTESIATRFRLGPGDSPEAQELMTDALDDARFLSVPAAQIKRFSPNTGALLEIRTDRDLKILEEMYANGVLLGDDSPQGWGIQYRQGDFNMTSDSKLFPPRPKWEAQGYKPDEYGHWLKGKWQPYGGEPGIGSRESGVILSADSREAIHVNEVEDVALPLYQGVMIHQFNFSRKGWVSGTGLRAIWRDIPFEEKCLEPQFLIGVENYSENSKNSRGLRVSFRDIARSTDERTFISSLLPDLPCGNKVPILSATSPTPRNLELCSLINSFTFDFSLRSRLGGTSLNYFIVAELPLAKKIHQGLQIGAAQVNFVTPKFASEWLKLKQLTNPNMRWQQLWAIAPYERLRIRCVLDAVVAKLYGLDYEDFAWILQDCDHPSNHVSDSTFARTLEPKGFWRVDKEKDPELRHTVLSLIAFHDLKRLGLDAFLNLNNGEGWMLPETLRLADYGLGHGERAQNHQPVASRIGAETANLWESPDAPTLAPGSSLPMYAKYRFLPWQLQGTPADSWAECEMHAENLRRLLSTSTKEAGHSIPSAPPTKVIDNQGAPIQTDLFGNPTEIKTRRKG</sequence>
<dbReference type="SUPFAM" id="SSF53335">
    <property type="entry name" value="S-adenosyl-L-methionine-dependent methyltransferases"/>
    <property type="match status" value="1"/>
</dbReference>
<dbReference type="Proteomes" id="UP001482513">
    <property type="component" value="Unassembled WGS sequence"/>
</dbReference>
<evidence type="ECO:0000256" key="4">
    <source>
        <dbReference type="ARBA" id="ARBA00022691"/>
    </source>
</evidence>
<evidence type="ECO:0000259" key="7">
    <source>
        <dbReference type="Pfam" id="PF07669"/>
    </source>
</evidence>
<evidence type="ECO:0000256" key="6">
    <source>
        <dbReference type="SAM" id="MobiDB-lite"/>
    </source>
</evidence>
<feature type="domain" description="Type II methyltransferase M.TaqI-like" evidence="7">
    <location>
        <begin position="1095"/>
        <end position="1166"/>
    </location>
</feature>
<dbReference type="RefSeq" id="WP_190694295.1">
    <property type="nucleotide sequence ID" value="NZ_JAMPKX010000010.1"/>
</dbReference>
<dbReference type="Gene3D" id="3.40.50.150">
    <property type="entry name" value="Vaccinia Virus protein VP39"/>
    <property type="match status" value="2"/>
</dbReference>
<evidence type="ECO:0000313" key="8">
    <source>
        <dbReference type="EMBL" id="MEP0949194.1"/>
    </source>
</evidence>
<dbReference type="InterPro" id="IPR050953">
    <property type="entry name" value="N4_N6_ade-DNA_methylase"/>
</dbReference>
<comment type="catalytic activity">
    <reaction evidence="5">
        <text>a 2'-deoxyadenosine in DNA + S-adenosyl-L-methionine = an N(6)-methyl-2'-deoxyadenosine in DNA + S-adenosyl-L-homocysteine + H(+)</text>
        <dbReference type="Rhea" id="RHEA:15197"/>
        <dbReference type="Rhea" id="RHEA-COMP:12418"/>
        <dbReference type="Rhea" id="RHEA-COMP:12419"/>
        <dbReference type="ChEBI" id="CHEBI:15378"/>
        <dbReference type="ChEBI" id="CHEBI:57856"/>
        <dbReference type="ChEBI" id="CHEBI:59789"/>
        <dbReference type="ChEBI" id="CHEBI:90615"/>
        <dbReference type="ChEBI" id="CHEBI:90616"/>
        <dbReference type="EC" id="2.1.1.72"/>
    </reaction>
</comment>
<dbReference type="PANTHER" id="PTHR33841:SF1">
    <property type="entry name" value="DNA METHYLTRANSFERASE A"/>
    <property type="match status" value="1"/>
</dbReference>
<feature type="region of interest" description="Disordered" evidence="6">
    <location>
        <begin position="1709"/>
        <end position="1749"/>
    </location>
</feature>
<feature type="region of interest" description="Disordered" evidence="6">
    <location>
        <begin position="508"/>
        <end position="543"/>
    </location>
</feature>
<protein>
    <recommendedName>
        <fullName evidence="1">site-specific DNA-methyltransferase (adenine-specific)</fullName>
        <ecNumber evidence="1">2.1.1.72</ecNumber>
    </recommendedName>
</protein>
<evidence type="ECO:0000256" key="3">
    <source>
        <dbReference type="ARBA" id="ARBA00022679"/>
    </source>
</evidence>